<protein>
    <submittedName>
        <fullName evidence="11">Speckle targeted PIP5K1A-regulated poly(A) polymerase isoform X1</fullName>
    </submittedName>
</protein>
<evidence type="ECO:0000256" key="4">
    <source>
        <dbReference type="ARBA" id="ARBA00022723"/>
    </source>
</evidence>
<keyword evidence="7" id="KW-0472">Membrane</keyword>
<evidence type="ECO:0000259" key="9">
    <source>
        <dbReference type="Pfam" id="PF22600"/>
    </source>
</evidence>
<organism evidence="10 11">
    <name type="scientific">Trichoplusia ni</name>
    <name type="common">Cabbage looper</name>
    <dbReference type="NCBI Taxonomy" id="7111"/>
    <lineage>
        <taxon>Eukaryota</taxon>
        <taxon>Metazoa</taxon>
        <taxon>Ecdysozoa</taxon>
        <taxon>Arthropoda</taxon>
        <taxon>Hexapoda</taxon>
        <taxon>Insecta</taxon>
        <taxon>Pterygota</taxon>
        <taxon>Neoptera</taxon>
        <taxon>Endopterygota</taxon>
        <taxon>Lepidoptera</taxon>
        <taxon>Glossata</taxon>
        <taxon>Ditrysia</taxon>
        <taxon>Noctuoidea</taxon>
        <taxon>Noctuidae</taxon>
        <taxon>Plusiinae</taxon>
        <taxon>Trichoplusia</taxon>
    </lineage>
</organism>
<reference evidence="11" key="1">
    <citation type="submission" date="2025-08" db="UniProtKB">
        <authorList>
            <consortium name="RefSeq"/>
        </authorList>
    </citation>
    <scope>IDENTIFICATION</scope>
</reference>
<evidence type="ECO:0000256" key="1">
    <source>
        <dbReference type="ARBA" id="ARBA00001936"/>
    </source>
</evidence>
<dbReference type="AlphaFoldDB" id="A0A7E5VR24"/>
<dbReference type="InParanoid" id="A0A7E5VR24"/>
<feature type="region of interest" description="Disordered" evidence="6">
    <location>
        <begin position="357"/>
        <end position="376"/>
    </location>
</feature>
<dbReference type="Gene3D" id="3.30.460.10">
    <property type="entry name" value="Beta Polymerase, domain 2"/>
    <property type="match status" value="1"/>
</dbReference>
<keyword evidence="4" id="KW-0479">Metal-binding</keyword>
<evidence type="ECO:0000256" key="6">
    <source>
        <dbReference type="SAM" id="MobiDB-lite"/>
    </source>
</evidence>
<dbReference type="SUPFAM" id="SSF81631">
    <property type="entry name" value="PAP/OAS1 substrate-binding domain"/>
    <property type="match status" value="1"/>
</dbReference>
<dbReference type="RefSeq" id="XP_026730813.1">
    <property type="nucleotide sequence ID" value="XM_026875012.1"/>
</dbReference>
<comment type="cofactor">
    <cofactor evidence="1">
        <name>Mn(2+)</name>
        <dbReference type="ChEBI" id="CHEBI:29035"/>
    </cofactor>
</comment>
<feature type="transmembrane region" description="Helical" evidence="7">
    <location>
        <begin position="180"/>
        <end position="199"/>
    </location>
</feature>
<dbReference type="PANTHER" id="PTHR12271:SF66">
    <property type="entry name" value="TERMINAL URIDYLYLTRANSFERASE TAILOR"/>
    <property type="match status" value="1"/>
</dbReference>
<proteinExistence type="predicted"/>
<comment type="cofactor">
    <cofactor evidence="2">
        <name>Mg(2+)</name>
        <dbReference type="ChEBI" id="CHEBI:18420"/>
    </cofactor>
</comment>
<feature type="domain" description="PAP-associated" evidence="8">
    <location>
        <begin position="237"/>
        <end position="310"/>
    </location>
</feature>
<dbReference type="CDD" id="cd05402">
    <property type="entry name" value="NT_PAP_TUTase"/>
    <property type="match status" value="1"/>
</dbReference>
<keyword evidence="5" id="KW-0460">Magnesium</keyword>
<keyword evidence="7" id="KW-0812">Transmembrane</keyword>
<dbReference type="InterPro" id="IPR043519">
    <property type="entry name" value="NT_sf"/>
</dbReference>
<dbReference type="InterPro" id="IPR002058">
    <property type="entry name" value="PAP_assoc"/>
</dbReference>
<sequence>MDQEDILDTSQLSFDGDFDDQVQEILQFVRLTADRVEELQLIFNNLEDALQQLAPGCQVIPFGSIVTGLGIKTSDVDCHIVLPPNIAPTIRHVTGARNILKRYYRTFAQVIAITAAKVPIVKFIHIPTNCQCDVNFQSPIGVHNSQLIALLLHWDKRALPLAVLIKYWSKVYKFTGTNLMANYSLILMLIFYLQTLNILPSVYDLQKYMPPYFVENWNAAFDSTTYNNSNTSDLSLYELMGGFFTYYSTFNYQQNVISPYLGRVITKKALEDLSTLPEELSLYKDHVLSGICVKIRMESRICLQDPFQHSKNCTVAIYERLAHKIISLFKFASKKYEEESPSSFLKSIFTEDPCIEQLPSPPPKHQRPGNTGQKVEKVPVIQNRIHKNNPKKAKRNLQNSFNNWFAQNNKNLRGNIKST</sequence>
<dbReference type="Pfam" id="PF22600">
    <property type="entry name" value="MTPAP-like_central"/>
    <property type="match status" value="1"/>
</dbReference>
<keyword evidence="10" id="KW-1185">Reference proteome</keyword>
<dbReference type="GO" id="GO:0031123">
    <property type="term" value="P:RNA 3'-end processing"/>
    <property type="evidence" value="ECO:0007669"/>
    <property type="project" value="TreeGrafter"/>
</dbReference>
<gene>
    <name evidence="11" type="primary">LOC113495983</name>
</gene>
<evidence type="ECO:0000256" key="3">
    <source>
        <dbReference type="ARBA" id="ARBA00022679"/>
    </source>
</evidence>
<accession>A0A7E5VR24</accession>
<dbReference type="InterPro" id="IPR054708">
    <property type="entry name" value="MTPAP-like_central"/>
</dbReference>
<keyword evidence="3" id="KW-0808">Transferase</keyword>
<name>A0A7E5VR24_TRINI</name>
<dbReference type="Proteomes" id="UP000322000">
    <property type="component" value="Chromosome 7"/>
</dbReference>
<dbReference type="CTD" id="38955"/>
<dbReference type="SUPFAM" id="SSF81301">
    <property type="entry name" value="Nucleotidyltransferase"/>
    <property type="match status" value="1"/>
</dbReference>
<evidence type="ECO:0000256" key="7">
    <source>
        <dbReference type="SAM" id="Phobius"/>
    </source>
</evidence>
<evidence type="ECO:0000313" key="10">
    <source>
        <dbReference type="Proteomes" id="UP000322000"/>
    </source>
</evidence>
<dbReference type="GO" id="GO:1990817">
    <property type="term" value="F:poly(A) RNA polymerase activity"/>
    <property type="evidence" value="ECO:0007669"/>
    <property type="project" value="UniProtKB-ARBA"/>
</dbReference>
<feature type="domain" description="Poly(A) RNA polymerase mitochondrial-like central palm" evidence="9">
    <location>
        <begin position="19"/>
        <end position="149"/>
    </location>
</feature>
<dbReference type="PANTHER" id="PTHR12271">
    <property type="entry name" value="POLY A POLYMERASE CID PAP -RELATED"/>
    <property type="match status" value="1"/>
</dbReference>
<dbReference type="Gene3D" id="1.10.1410.10">
    <property type="match status" value="1"/>
</dbReference>
<evidence type="ECO:0000256" key="5">
    <source>
        <dbReference type="ARBA" id="ARBA00022842"/>
    </source>
</evidence>
<evidence type="ECO:0000259" key="8">
    <source>
        <dbReference type="Pfam" id="PF03828"/>
    </source>
</evidence>
<dbReference type="GO" id="GO:0046872">
    <property type="term" value="F:metal ion binding"/>
    <property type="evidence" value="ECO:0007669"/>
    <property type="project" value="UniProtKB-KW"/>
</dbReference>
<evidence type="ECO:0000256" key="2">
    <source>
        <dbReference type="ARBA" id="ARBA00001946"/>
    </source>
</evidence>
<dbReference type="GO" id="GO:0050265">
    <property type="term" value="F:RNA uridylyltransferase activity"/>
    <property type="evidence" value="ECO:0007669"/>
    <property type="project" value="TreeGrafter"/>
</dbReference>
<dbReference type="FunCoup" id="A0A7E5VR24">
    <property type="interactions" value="452"/>
</dbReference>
<dbReference type="KEGG" id="tnl:113495983"/>
<evidence type="ECO:0000313" key="11">
    <source>
        <dbReference type="RefSeq" id="XP_026730813.1"/>
    </source>
</evidence>
<dbReference type="GeneID" id="113495983"/>
<keyword evidence="7" id="KW-1133">Transmembrane helix</keyword>
<dbReference type="OrthoDB" id="419694at2759"/>
<dbReference type="Pfam" id="PF03828">
    <property type="entry name" value="PAP_assoc"/>
    <property type="match status" value="1"/>
</dbReference>